<dbReference type="PATRIC" id="fig|585056.7.peg.1192"/>
<dbReference type="HOGENOM" id="CLU_2587698_0_0_6"/>
<proteinExistence type="predicted"/>
<gene>
    <name evidence="1" type="ordered locus">ECUMN_0999</name>
</gene>
<dbReference type="KEGG" id="eum:ECUMN_0999"/>
<protein>
    <submittedName>
        <fullName evidence="1">Uncharacterized protein</fullName>
    </submittedName>
</protein>
<sequence>MQMATRYQTELALKALLTELNHSGCDLYELIERTILRMQQERLYIKEDSHRERGGAEDVLFRETENLVGKRPQAKPADINSFDIEDF</sequence>
<reference evidence="2" key="1">
    <citation type="journal article" date="2009" name="PLoS Genet.">
        <title>Organised genome dynamics in the Escherichia coli species results in highly diverse adaptive paths.</title>
        <authorList>
            <person name="Touchon M."/>
            <person name="Hoede C."/>
            <person name="Tenaillon O."/>
            <person name="Barbe V."/>
            <person name="Baeriswyl S."/>
            <person name="Bidet P."/>
            <person name="Bingen E."/>
            <person name="Bonacorsi S."/>
            <person name="Bouchier C."/>
            <person name="Bouvet O."/>
            <person name="Calteau A."/>
            <person name="Chiapello H."/>
            <person name="Clermont O."/>
            <person name="Cruveiller S."/>
            <person name="Danchin A."/>
            <person name="Diard M."/>
            <person name="Dossat C."/>
            <person name="Karoui M.E."/>
            <person name="Frapy E."/>
            <person name="Garry L."/>
            <person name="Ghigo J.M."/>
            <person name="Gilles A.M."/>
            <person name="Johnson J."/>
            <person name="Le Bouguenec C."/>
            <person name="Lescat M."/>
            <person name="Mangenot S."/>
            <person name="Martinez-Jehanne V."/>
            <person name="Matic I."/>
            <person name="Nassif X."/>
            <person name="Oztas S."/>
            <person name="Petit M.A."/>
            <person name="Pichon C."/>
            <person name="Rouy Z."/>
            <person name="Ruf C.S."/>
            <person name="Schneider D."/>
            <person name="Tourret J."/>
            <person name="Vacherie B."/>
            <person name="Vallenet D."/>
            <person name="Medigue C."/>
            <person name="Rocha E.P.C."/>
            <person name="Denamur E."/>
        </authorList>
    </citation>
    <scope>NUCLEOTIDE SEQUENCE [LARGE SCALE GENOMIC DNA]</scope>
    <source>
        <strain evidence="2">UMN026 / ExPEC</strain>
    </source>
</reference>
<evidence type="ECO:0000313" key="1">
    <source>
        <dbReference type="EMBL" id="CAR12208.1"/>
    </source>
</evidence>
<dbReference type="EMBL" id="CU928163">
    <property type="protein sequence ID" value="CAR12208.1"/>
    <property type="molecule type" value="Genomic_DNA"/>
</dbReference>
<accession>B7NAF5</accession>
<organism evidence="1 2">
    <name type="scientific">Escherichia coli O17:K52:H18 (strain UMN026 / ExPEC)</name>
    <dbReference type="NCBI Taxonomy" id="585056"/>
    <lineage>
        <taxon>Bacteria</taxon>
        <taxon>Pseudomonadati</taxon>
        <taxon>Pseudomonadota</taxon>
        <taxon>Gammaproteobacteria</taxon>
        <taxon>Enterobacterales</taxon>
        <taxon>Enterobacteriaceae</taxon>
        <taxon>Escherichia</taxon>
    </lineage>
</organism>
<name>B7NAF5_ECOLU</name>
<evidence type="ECO:0000313" key="2">
    <source>
        <dbReference type="Proteomes" id="UP000007097"/>
    </source>
</evidence>
<dbReference type="Proteomes" id="UP000007097">
    <property type="component" value="Chromosome"/>
</dbReference>
<dbReference type="STRING" id="585056.ECUMN_0999"/>
<dbReference type="AlphaFoldDB" id="B7NAF5"/>